<gene>
    <name evidence="2" type="ORF">NIES30_22125</name>
</gene>
<name>A0A1U7IZP8_9CYAN</name>
<evidence type="ECO:0000256" key="1">
    <source>
        <dbReference type="SAM" id="Phobius"/>
    </source>
</evidence>
<keyword evidence="3" id="KW-1185">Reference proteome</keyword>
<dbReference type="Pfam" id="PF11196">
    <property type="entry name" value="DUF2834"/>
    <property type="match status" value="1"/>
</dbReference>
<organism evidence="2 3">
    <name type="scientific">Phormidium tenue NIES-30</name>
    <dbReference type="NCBI Taxonomy" id="549789"/>
    <lineage>
        <taxon>Bacteria</taxon>
        <taxon>Bacillati</taxon>
        <taxon>Cyanobacteriota</taxon>
        <taxon>Cyanophyceae</taxon>
        <taxon>Oscillatoriophycideae</taxon>
        <taxon>Oscillatoriales</taxon>
        <taxon>Oscillatoriaceae</taxon>
        <taxon>Phormidium</taxon>
    </lineage>
</organism>
<keyword evidence="1" id="KW-0472">Membrane</keyword>
<feature type="transmembrane region" description="Helical" evidence="1">
    <location>
        <begin position="91"/>
        <end position="112"/>
    </location>
</feature>
<evidence type="ECO:0000313" key="2">
    <source>
        <dbReference type="EMBL" id="OKH44521.1"/>
    </source>
</evidence>
<sequence>MPGTLIRQVIYAALTLIGFVWTNYYLVQFTIATKGEFTATNLLNFDLSTFIEQVWANPASSFIAVDLTIALLLVITFIVSEGRRLKIRLWGIYIALMFAISFAFGFALFMFVRERKLAETAVSDPTA</sequence>
<evidence type="ECO:0000313" key="3">
    <source>
        <dbReference type="Proteomes" id="UP000185557"/>
    </source>
</evidence>
<dbReference type="RefSeq" id="WP_073610627.1">
    <property type="nucleotide sequence ID" value="NZ_MRCG01000022.1"/>
</dbReference>
<feature type="transmembrane region" description="Helical" evidence="1">
    <location>
        <begin position="9"/>
        <end position="27"/>
    </location>
</feature>
<evidence type="ECO:0008006" key="4">
    <source>
        <dbReference type="Google" id="ProtNLM"/>
    </source>
</evidence>
<feature type="transmembrane region" description="Helical" evidence="1">
    <location>
        <begin position="59"/>
        <end position="79"/>
    </location>
</feature>
<proteinExistence type="predicted"/>
<comment type="caution">
    <text evidence="2">The sequence shown here is derived from an EMBL/GenBank/DDBJ whole genome shotgun (WGS) entry which is preliminary data.</text>
</comment>
<dbReference type="EMBL" id="MRCG01000022">
    <property type="protein sequence ID" value="OKH44521.1"/>
    <property type="molecule type" value="Genomic_DNA"/>
</dbReference>
<dbReference type="STRING" id="549789.NIES30_22125"/>
<dbReference type="Proteomes" id="UP000185557">
    <property type="component" value="Unassembled WGS sequence"/>
</dbReference>
<keyword evidence="1" id="KW-1133">Transmembrane helix</keyword>
<protein>
    <recommendedName>
        <fullName evidence="4">DUF2834 domain-containing protein</fullName>
    </recommendedName>
</protein>
<dbReference type="AlphaFoldDB" id="A0A1U7IZP8"/>
<dbReference type="InterPro" id="IPR021362">
    <property type="entry name" value="DUF2834"/>
</dbReference>
<accession>A0A1U7IZP8</accession>
<reference evidence="2 3" key="1">
    <citation type="submission" date="2016-11" db="EMBL/GenBank/DDBJ databases">
        <title>Draft Genome Sequences of Nine Cyanobacterial Strains from Diverse Habitats.</title>
        <authorList>
            <person name="Zhu T."/>
            <person name="Hou S."/>
            <person name="Lu X."/>
            <person name="Hess W.R."/>
        </authorList>
    </citation>
    <scope>NUCLEOTIDE SEQUENCE [LARGE SCALE GENOMIC DNA]</scope>
    <source>
        <strain evidence="2 3">NIES-30</strain>
    </source>
</reference>
<keyword evidence="1" id="KW-0812">Transmembrane</keyword>